<sequence>MYVNQPQSVAQHTDSQALDYRTPAEQLWRPLDRSQAHIREHNTFLPTHFFIHVNIITVICSRYMMLTLPTSFYEFGLKVIRLAVGVFGSAPLHPARRAAPPRTRAAAGGSSGGHFGHFNGARVLQGAVLGLHRAPGELMEESAGLPLAYLFFLLPPRGFGALVSRVVDAGAVGVRVFAGGLLSLSGGQPPALRVRQEVRYPYDWDDYLIN</sequence>
<dbReference type="AlphaFoldDB" id="A0A4Z2EMT2"/>
<proteinExistence type="predicted"/>
<accession>A0A4Z2EMT2</accession>
<dbReference type="EMBL" id="SRLO01004854">
    <property type="protein sequence ID" value="TNN30103.1"/>
    <property type="molecule type" value="Genomic_DNA"/>
</dbReference>
<dbReference type="Proteomes" id="UP000314294">
    <property type="component" value="Unassembled WGS sequence"/>
</dbReference>
<evidence type="ECO:0000313" key="2">
    <source>
        <dbReference type="Proteomes" id="UP000314294"/>
    </source>
</evidence>
<protein>
    <submittedName>
        <fullName evidence="1">Uncharacterized protein</fullName>
    </submittedName>
</protein>
<evidence type="ECO:0000313" key="1">
    <source>
        <dbReference type="EMBL" id="TNN30103.1"/>
    </source>
</evidence>
<gene>
    <name evidence="1" type="ORF">EYF80_059747</name>
</gene>
<keyword evidence="2" id="KW-1185">Reference proteome</keyword>
<organism evidence="1 2">
    <name type="scientific">Liparis tanakae</name>
    <name type="common">Tanaka's snailfish</name>
    <dbReference type="NCBI Taxonomy" id="230148"/>
    <lineage>
        <taxon>Eukaryota</taxon>
        <taxon>Metazoa</taxon>
        <taxon>Chordata</taxon>
        <taxon>Craniata</taxon>
        <taxon>Vertebrata</taxon>
        <taxon>Euteleostomi</taxon>
        <taxon>Actinopterygii</taxon>
        <taxon>Neopterygii</taxon>
        <taxon>Teleostei</taxon>
        <taxon>Neoteleostei</taxon>
        <taxon>Acanthomorphata</taxon>
        <taxon>Eupercaria</taxon>
        <taxon>Perciformes</taxon>
        <taxon>Cottioidei</taxon>
        <taxon>Cottales</taxon>
        <taxon>Liparidae</taxon>
        <taxon>Liparis</taxon>
    </lineage>
</organism>
<reference evidence="1 2" key="1">
    <citation type="submission" date="2019-03" db="EMBL/GenBank/DDBJ databases">
        <title>First draft genome of Liparis tanakae, snailfish: a comprehensive survey of snailfish specific genes.</title>
        <authorList>
            <person name="Kim W."/>
            <person name="Song I."/>
            <person name="Jeong J.-H."/>
            <person name="Kim D."/>
            <person name="Kim S."/>
            <person name="Ryu S."/>
            <person name="Song J.Y."/>
            <person name="Lee S.K."/>
        </authorList>
    </citation>
    <scope>NUCLEOTIDE SEQUENCE [LARGE SCALE GENOMIC DNA]</scope>
    <source>
        <tissue evidence="1">Muscle</tissue>
    </source>
</reference>
<comment type="caution">
    <text evidence="1">The sequence shown here is derived from an EMBL/GenBank/DDBJ whole genome shotgun (WGS) entry which is preliminary data.</text>
</comment>
<name>A0A4Z2EMT2_9TELE</name>